<gene>
    <name evidence="1" type="ORF">MAQA_01047</name>
</gene>
<evidence type="ECO:0000313" key="2">
    <source>
        <dbReference type="Proteomes" id="UP000019246"/>
    </source>
</evidence>
<proteinExistence type="predicted"/>
<keyword evidence="2" id="KW-1185">Reference proteome</keyword>
<dbReference type="EMBL" id="AOCG01000002">
    <property type="protein sequence ID" value="EUJ21306.1"/>
    <property type="molecule type" value="Genomic_DNA"/>
</dbReference>
<comment type="caution">
    <text evidence="1">The sequence shown here is derived from an EMBL/GenBank/DDBJ whole genome shotgun (WGS) entry which is preliminary data.</text>
</comment>
<dbReference type="RefSeq" id="WP_036070429.1">
    <property type="nucleotide sequence ID" value="NZ_AOCG01000002.1"/>
</dbReference>
<sequence>MKKYFVVVLTVFLIFGSIVPATSFASSGEAVITSADESQSIGSDLKVIQPAGEIVLFSNQTMAGGSKYSLVSRNVVNLNHSGTNLGYRALVAGGLASVPMGNAVARAIGTTFF</sequence>
<organism evidence="1 2">
    <name type="scientific">Listeria aquatica FSL S10-1188</name>
    <dbReference type="NCBI Taxonomy" id="1265818"/>
    <lineage>
        <taxon>Bacteria</taxon>
        <taxon>Bacillati</taxon>
        <taxon>Bacillota</taxon>
        <taxon>Bacilli</taxon>
        <taxon>Bacillales</taxon>
        <taxon>Listeriaceae</taxon>
        <taxon>Listeria</taxon>
    </lineage>
</organism>
<accession>W7BDT9</accession>
<dbReference type="AlphaFoldDB" id="W7BDT9"/>
<reference evidence="1 2" key="1">
    <citation type="journal article" date="2014" name="Int. J. Syst. Evol. Microbiol.">
        <title>Listeria floridensis sp. nov., Listeria aquatica sp. nov., Listeria cornellensis sp. nov., Listeria riparia sp. nov. and Listeria grandensis sp. nov., from agricultural and natural environments.</title>
        <authorList>
            <person name="den Bakker H.C."/>
            <person name="Warchocki S."/>
            <person name="Wright E.M."/>
            <person name="Allred A.F."/>
            <person name="Ahlstrom C."/>
            <person name="Manuel C.S."/>
            <person name="Stasiewicz M.J."/>
            <person name="Burrell A."/>
            <person name="Roof S."/>
            <person name="Strawn L."/>
            <person name="Fortes E.D."/>
            <person name="Nightingale K.K."/>
            <person name="Kephart D."/>
            <person name="Wiedmann M."/>
        </authorList>
    </citation>
    <scope>NUCLEOTIDE SEQUENCE [LARGE SCALE GENOMIC DNA]</scope>
    <source>
        <strain evidence="1 2">FSL S10-1188</strain>
    </source>
</reference>
<dbReference type="PATRIC" id="fig|1265818.5.peg.213"/>
<dbReference type="Proteomes" id="UP000019246">
    <property type="component" value="Unassembled WGS sequence"/>
</dbReference>
<name>W7BDT9_9LIST</name>
<protein>
    <submittedName>
        <fullName evidence="1">Uncharacterized protein</fullName>
    </submittedName>
</protein>
<dbReference type="OrthoDB" id="2365701at2"/>
<evidence type="ECO:0000313" key="1">
    <source>
        <dbReference type="EMBL" id="EUJ21306.1"/>
    </source>
</evidence>